<feature type="domain" description="MobA-like NTP transferase" evidence="1">
    <location>
        <begin position="1"/>
        <end position="160"/>
    </location>
</feature>
<dbReference type="GO" id="GO:0016779">
    <property type="term" value="F:nucleotidyltransferase activity"/>
    <property type="evidence" value="ECO:0007669"/>
    <property type="project" value="UniProtKB-ARBA"/>
</dbReference>
<dbReference type="Pfam" id="PF12804">
    <property type="entry name" value="NTP_transf_3"/>
    <property type="match status" value="1"/>
</dbReference>
<evidence type="ECO:0000313" key="3">
    <source>
        <dbReference type="Proteomes" id="UP001155483"/>
    </source>
</evidence>
<dbReference type="CDD" id="cd04182">
    <property type="entry name" value="GT_2_like_f"/>
    <property type="match status" value="1"/>
</dbReference>
<dbReference type="PANTHER" id="PTHR43777">
    <property type="entry name" value="MOLYBDENUM COFACTOR CYTIDYLYLTRANSFERASE"/>
    <property type="match status" value="1"/>
</dbReference>
<reference evidence="2" key="1">
    <citation type="submission" date="2022-09" db="EMBL/GenBank/DDBJ databases">
        <authorList>
            <person name="Yuan C."/>
            <person name="Ke Z."/>
        </authorList>
    </citation>
    <scope>NUCLEOTIDE SEQUENCE</scope>
    <source>
        <strain evidence="2">LB-8</strain>
    </source>
</reference>
<dbReference type="EMBL" id="JAOTIF010000012">
    <property type="protein sequence ID" value="MCU7550376.1"/>
    <property type="molecule type" value="Genomic_DNA"/>
</dbReference>
<sequence>MAAGASRRLGKPKQLLQFDGKSLLQHNINTALGANANQVVVMLGANAEALEKEIDQQNIHVIINTEWQEGMASSIRCGLNAILTMAPSSDGIILMLCDQPFVTASLLNDLLKTHKETSKPVITCSYGNTFGPPTFFHKSMFSELLQLKGDTGARKIVQQYANNIVTIPFSQGHIDIDTQSDYENLTSVPPQAH</sequence>
<organism evidence="2 3">
    <name type="scientific">Paraflavisolibacter caeni</name>
    <dbReference type="NCBI Taxonomy" id="2982496"/>
    <lineage>
        <taxon>Bacteria</taxon>
        <taxon>Pseudomonadati</taxon>
        <taxon>Bacteroidota</taxon>
        <taxon>Chitinophagia</taxon>
        <taxon>Chitinophagales</taxon>
        <taxon>Chitinophagaceae</taxon>
        <taxon>Paraflavisolibacter</taxon>
    </lineage>
</organism>
<evidence type="ECO:0000313" key="2">
    <source>
        <dbReference type="EMBL" id="MCU7550376.1"/>
    </source>
</evidence>
<proteinExistence type="predicted"/>
<keyword evidence="3" id="KW-1185">Reference proteome</keyword>
<protein>
    <submittedName>
        <fullName evidence="2">Nucleotidyltransferase family protein</fullName>
    </submittedName>
</protein>
<dbReference type="Gene3D" id="3.90.550.10">
    <property type="entry name" value="Spore Coat Polysaccharide Biosynthesis Protein SpsA, Chain A"/>
    <property type="match status" value="1"/>
</dbReference>
<evidence type="ECO:0000259" key="1">
    <source>
        <dbReference type="Pfam" id="PF12804"/>
    </source>
</evidence>
<name>A0A9X2XW88_9BACT</name>
<dbReference type="InterPro" id="IPR029044">
    <property type="entry name" value="Nucleotide-diphossugar_trans"/>
</dbReference>
<reference evidence="2" key="2">
    <citation type="submission" date="2023-04" db="EMBL/GenBank/DDBJ databases">
        <title>Paracnuella aquatica gen. nov., sp. nov., a member of the family Chitinophagaceae isolated from a hot spring.</title>
        <authorList>
            <person name="Wang C."/>
        </authorList>
    </citation>
    <scope>NUCLEOTIDE SEQUENCE</scope>
    <source>
        <strain evidence="2">LB-8</strain>
    </source>
</reference>
<dbReference type="Proteomes" id="UP001155483">
    <property type="component" value="Unassembled WGS sequence"/>
</dbReference>
<dbReference type="InterPro" id="IPR025877">
    <property type="entry name" value="MobA-like_NTP_Trfase"/>
</dbReference>
<dbReference type="PANTHER" id="PTHR43777:SF1">
    <property type="entry name" value="MOLYBDENUM COFACTOR CYTIDYLYLTRANSFERASE"/>
    <property type="match status" value="1"/>
</dbReference>
<gene>
    <name evidence="2" type="ORF">OCK74_14740</name>
</gene>
<accession>A0A9X2XW88</accession>
<comment type="caution">
    <text evidence="2">The sequence shown here is derived from an EMBL/GenBank/DDBJ whole genome shotgun (WGS) entry which is preliminary data.</text>
</comment>
<dbReference type="SUPFAM" id="SSF53448">
    <property type="entry name" value="Nucleotide-diphospho-sugar transferases"/>
    <property type="match status" value="1"/>
</dbReference>
<dbReference type="AlphaFoldDB" id="A0A9X2XW88"/>